<dbReference type="Pfam" id="PF13540">
    <property type="entry name" value="RCC1_2"/>
    <property type="match status" value="1"/>
</dbReference>
<dbReference type="PANTHER" id="PTHR22870:SF466">
    <property type="entry name" value="ANKYRIN REPEAT-CONTAINING PROTEIN"/>
    <property type="match status" value="1"/>
</dbReference>
<evidence type="ECO:0008006" key="5">
    <source>
        <dbReference type="Google" id="ProtNLM"/>
    </source>
</evidence>
<dbReference type="PROSITE" id="PS50012">
    <property type="entry name" value="RCC1_3"/>
    <property type="match status" value="4"/>
</dbReference>
<evidence type="ECO:0000313" key="4">
    <source>
        <dbReference type="Proteomes" id="UP000015241"/>
    </source>
</evidence>
<feature type="repeat" description="RCC1" evidence="2">
    <location>
        <begin position="8"/>
        <end position="68"/>
    </location>
</feature>
<evidence type="ECO:0000313" key="3">
    <source>
        <dbReference type="EMBL" id="EPS97820.1"/>
    </source>
</evidence>
<protein>
    <recommendedName>
        <fullName evidence="5">RCC1/BLIP-II protein</fullName>
    </recommendedName>
</protein>
<dbReference type="AlphaFoldDB" id="S8F853"/>
<feature type="repeat" description="RCC1" evidence="2">
    <location>
        <begin position="209"/>
        <end position="270"/>
    </location>
</feature>
<sequence>MSSAPSILCLYSSGSNARGQLATGDTDDAHTFSPCLFLRAPPGRLPDGTTAVLNVACGANHTLALLARGETREVWGCGDGRSGQLGPSYAREDSEGAGSASVFRPLDLRAAGSEGYVPRLVAAGWETSYVVFSCPGKSDVLISMGADDFGNRGGGGIAVTLSVCRVPLLGAFSDLPVGEHTLAVRALSAGPHHVVVVVSLTVVGGSTTEALVGWGAARHGQLGSAMSGTQTVPAIQNLPRAIHMDGTQYTPGSVSHSALGNRHTAFLHSSAKVSGIGSNKKSQLALLDSIEGARGVACTWNGTYVLTRCGSEDQVVATGSNSHGQLGQATAEPCGDLRRVDFPSSTGPRRILKLACGSEHVLCLVEAIDGEGTRREVWGWGWNEHGNLGTGATEDVHAPLRIYPTAGSNAANRVVDVWGGNGTSWIVVER</sequence>
<reference evidence="3 4" key="1">
    <citation type="journal article" date="2012" name="Science">
        <title>The Paleozoic origin of enzymatic lignin decomposition reconstructed from 31 fungal genomes.</title>
        <authorList>
            <person name="Floudas D."/>
            <person name="Binder M."/>
            <person name="Riley R."/>
            <person name="Barry K."/>
            <person name="Blanchette R.A."/>
            <person name="Henrissat B."/>
            <person name="Martinez A.T."/>
            <person name="Otillar R."/>
            <person name="Spatafora J.W."/>
            <person name="Yadav J.S."/>
            <person name="Aerts A."/>
            <person name="Benoit I."/>
            <person name="Boyd A."/>
            <person name="Carlson A."/>
            <person name="Copeland A."/>
            <person name="Coutinho P.M."/>
            <person name="de Vries R.P."/>
            <person name="Ferreira P."/>
            <person name="Findley K."/>
            <person name="Foster B."/>
            <person name="Gaskell J."/>
            <person name="Glotzer D."/>
            <person name="Gorecki P."/>
            <person name="Heitman J."/>
            <person name="Hesse C."/>
            <person name="Hori C."/>
            <person name="Igarashi K."/>
            <person name="Jurgens J.A."/>
            <person name="Kallen N."/>
            <person name="Kersten P."/>
            <person name="Kohler A."/>
            <person name="Kuees U."/>
            <person name="Kumar T.K.A."/>
            <person name="Kuo A."/>
            <person name="LaButti K."/>
            <person name="Larrondo L.F."/>
            <person name="Lindquist E."/>
            <person name="Ling A."/>
            <person name="Lombard V."/>
            <person name="Lucas S."/>
            <person name="Lundell T."/>
            <person name="Martin R."/>
            <person name="McLaughlin D.J."/>
            <person name="Morgenstern I."/>
            <person name="Morin E."/>
            <person name="Murat C."/>
            <person name="Nagy L.G."/>
            <person name="Nolan M."/>
            <person name="Ohm R.A."/>
            <person name="Patyshakuliyeva A."/>
            <person name="Rokas A."/>
            <person name="Ruiz-Duenas F.J."/>
            <person name="Sabat G."/>
            <person name="Salamov A."/>
            <person name="Samejima M."/>
            <person name="Schmutz J."/>
            <person name="Slot J.C."/>
            <person name="St John F."/>
            <person name="Stenlid J."/>
            <person name="Sun H."/>
            <person name="Sun S."/>
            <person name="Syed K."/>
            <person name="Tsang A."/>
            <person name="Wiebenga A."/>
            <person name="Young D."/>
            <person name="Pisabarro A."/>
            <person name="Eastwood D.C."/>
            <person name="Martin F."/>
            <person name="Cullen D."/>
            <person name="Grigoriev I.V."/>
            <person name="Hibbett D.S."/>
        </authorList>
    </citation>
    <scope>NUCLEOTIDE SEQUENCE</scope>
    <source>
        <strain evidence="4">FP-58527</strain>
    </source>
</reference>
<dbReference type="InterPro" id="IPR009091">
    <property type="entry name" value="RCC1/BLIP-II"/>
</dbReference>
<dbReference type="eggNOG" id="KOG0941">
    <property type="taxonomic scope" value="Eukaryota"/>
</dbReference>
<dbReference type="PANTHER" id="PTHR22870">
    <property type="entry name" value="REGULATOR OF CHROMOSOME CONDENSATION"/>
    <property type="match status" value="1"/>
</dbReference>
<dbReference type="InParanoid" id="S8F853"/>
<dbReference type="SUPFAM" id="SSF50985">
    <property type="entry name" value="RCC1/BLIP-II"/>
    <property type="match status" value="1"/>
</dbReference>
<accession>S8F853</accession>
<evidence type="ECO:0000256" key="2">
    <source>
        <dbReference type="PROSITE-ProRule" id="PRU00235"/>
    </source>
</evidence>
<dbReference type="FunCoup" id="S8F853">
    <property type="interactions" value="29"/>
</dbReference>
<feature type="repeat" description="RCC1" evidence="2">
    <location>
        <begin position="375"/>
        <end position="430"/>
    </location>
</feature>
<keyword evidence="4" id="KW-1185">Reference proteome</keyword>
<dbReference type="Proteomes" id="UP000015241">
    <property type="component" value="Unassembled WGS sequence"/>
</dbReference>
<dbReference type="HOGENOM" id="CLU_035268_0_0_1"/>
<gene>
    <name evidence="3" type="ORF">FOMPIDRAFT_1127748</name>
</gene>
<proteinExistence type="predicted"/>
<dbReference type="Pfam" id="PF00415">
    <property type="entry name" value="RCC1"/>
    <property type="match status" value="2"/>
</dbReference>
<dbReference type="Gene3D" id="2.130.10.30">
    <property type="entry name" value="Regulator of chromosome condensation 1/beta-lactamase-inhibitor protein II"/>
    <property type="match status" value="2"/>
</dbReference>
<feature type="repeat" description="RCC1" evidence="2">
    <location>
        <begin position="313"/>
        <end position="367"/>
    </location>
</feature>
<dbReference type="InterPro" id="IPR000408">
    <property type="entry name" value="Reg_chr_condens"/>
</dbReference>
<organism evidence="3 4">
    <name type="scientific">Fomitopsis schrenkii</name>
    <name type="common">Brown rot fungus</name>
    <dbReference type="NCBI Taxonomy" id="2126942"/>
    <lineage>
        <taxon>Eukaryota</taxon>
        <taxon>Fungi</taxon>
        <taxon>Dikarya</taxon>
        <taxon>Basidiomycota</taxon>
        <taxon>Agaricomycotina</taxon>
        <taxon>Agaricomycetes</taxon>
        <taxon>Polyporales</taxon>
        <taxon>Fomitopsis</taxon>
    </lineage>
</organism>
<dbReference type="OrthoDB" id="5370059at2759"/>
<evidence type="ECO:0000256" key="1">
    <source>
        <dbReference type="ARBA" id="ARBA00022737"/>
    </source>
</evidence>
<dbReference type="InterPro" id="IPR051210">
    <property type="entry name" value="Ub_ligase/GEF_domain"/>
</dbReference>
<dbReference type="EMBL" id="KE504172">
    <property type="protein sequence ID" value="EPS97820.1"/>
    <property type="molecule type" value="Genomic_DNA"/>
</dbReference>
<keyword evidence="1" id="KW-0677">Repeat</keyword>
<dbReference type="PROSITE" id="PS00626">
    <property type="entry name" value="RCC1_2"/>
    <property type="match status" value="1"/>
</dbReference>
<name>S8F853_FOMSC</name>
<dbReference type="STRING" id="743788.S8F853"/>